<dbReference type="InterPro" id="IPR019432">
    <property type="entry name" value="Acyltransferase_MbtK/IucB-like"/>
</dbReference>
<dbReference type="Proteomes" id="UP000199690">
    <property type="component" value="Unassembled WGS sequence"/>
</dbReference>
<dbReference type="InterPro" id="IPR016181">
    <property type="entry name" value="Acyl_CoA_acyltransferase"/>
</dbReference>
<proteinExistence type="predicted"/>
<feature type="domain" description="N-acetyltransferase" evidence="6">
    <location>
        <begin position="291"/>
        <end position="446"/>
    </location>
</feature>
<comment type="function">
    <text evidence="1">Acyltransferase required for the direct transfer of medium- to long-chain fatty acyl moieties from a carrier protein (MbtL) on to the epsilon-amino group of lysine residue in the mycobactin core.</text>
</comment>
<evidence type="ECO:0000313" key="10">
    <source>
        <dbReference type="Proteomes" id="UP000236729"/>
    </source>
</evidence>
<dbReference type="Gene3D" id="3.40.630.30">
    <property type="match status" value="1"/>
</dbReference>
<dbReference type="Proteomes" id="UP000236729">
    <property type="component" value="Unassembled WGS sequence"/>
</dbReference>
<dbReference type="Pfam" id="PF13523">
    <property type="entry name" value="Acetyltransf_8"/>
    <property type="match status" value="1"/>
</dbReference>
<dbReference type="GO" id="GO:0046677">
    <property type="term" value="P:response to antibiotic"/>
    <property type="evidence" value="ECO:0007669"/>
    <property type="project" value="UniProtKB-KW"/>
</dbReference>
<evidence type="ECO:0000313" key="9">
    <source>
        <dbReference type="Proteomes" id="UP000199690"/>
    </source>
</evidence>
<dbReference type="EMBL" id="FOME01000004">
    <property type="protein sequence ID" value="SFD35745.1"/>
    <property type="molecule type" value="Genomic_DNA"/>
</dbReference>
<accession>A0A1I1RN32</accession>
<protein>
    <recommendedName>
        <fullName evidence="3">Lysine N-acyltransferase MbtK</fullName>
    </recommendedName>
    <alternativeName>
        <fullName evidence="5">Mycobactin synthase protein K</fullName>
    </alternativeName>
</protein>
<dbReference type="PANTHER" id="PTHR31438">
    <property type="entry name" value="LYSINE N-ACYLTRANSFERASE C17G9.06C-RELATED"/>
    <property type="match status" value="1"/>
</dbReference>
<evidence type="ECO:0000313" key="7">
    <source>
        <dbReference type="EMBL" id="SEG92207.1"/>
    </source>
</evidence>
<evidence type="ECO:0000256" key="5">
    <source>
        <dbReference type="ARBA" id="ARBA00031122"/>
    </source>
</evidence>
<dbReference type="UniPathway" id="UPA00011"/>
<comment type="pathway">
    <text evidence="2">Siderophore biosynthesis; mycobactin biosynthesis.</text>
</comment>
<evidence type="ECO:0000256" key="4">
    <source>
        <dbReference type="ARBA" id="ARBA00023251"/>
    </source>
</evidence>
<evidence type="ECO:0000256" key="2">
    <source>
        <dbReference type="ARBA" id="ARBA00005102"/>
    </source>
</evidence>
<evidence type="ECO:0000259" key="6">
    <source>
        <dbReference type="PROSITE" id="PS51186"/>
    </source>
</evidence>
<evidence type="ECO:0000313" key="8">
    <source>
        <dbReference type="EMBL" id="SFD35745.1"/>
    </source>
</evidence>
<evidence type="ECO:0000256" key="1">
    <source>
        <dbReference type="ARBA" id="ARBA00003818"/>
    </source>
</evidence>
<dbReference type="AlphaFoldDB" id="A0A1H6E3Q5"/>
<dbReference type="EMBL" id="FNVB01000009">
    <property type="protein sequence ID" value="SEG92207.1"/>
    <property type="molecule type" value="Genomic_DNA"/>
</dbReference>
<evidence type="ECO:0000256" key="3">
    <source>
        <dbReference type="ARBA" id="ARBA00020586"/>
    </source>
</evidence>
<dbReference type="SMR" id="A0A1H6E3Q5"/>
<dbReference type="PROSITE" id="PS51186">
    <property type="entry name" value="GNAT"/>
    <property type="match status" value="1"/>
</dbReference>
<dbReference type="GO" id="GO:0016410">
    <property type="term" value="F:N-acyltransferase activity"/>
    <property type="evidence" value="ECO:0007669"/>
    <property type="project" value="TreeGrafter"/>
</dbReference>
<keyword evidence="9" id="KW-1185">Reference proteome</keyword>
<organism evidence="7 10">
    <name type="scientific">Saccharopolyspora kobensis</name>
    <dbReference type="NCBI Taxonomy" id="146035"/>
    <lineage>
        <taxon>Bacteria</taxon>
        <taxon>Bacillati</taxon>
        <taxon>Actinomycetota</taxon>
        <taxon>Actinomycetes</taxon>
        <taxon>Pseudonocardiales</taxon>
        <taxon>Pseudonocardiaceae</taxon>
        <taxon>Saccharopolyspora</taxon>
    </lineage>
</organism>
<dbReference type="SUPFAM" id="SSF55729">
    <property type="entry name" value="Acyl-CoA N-acyltransferases (Nat)"/>
    <property type="match status" value="1"/>
</dbReference>
<reference evidence="7" key="2">
    <citation type="submission" date="2016-10" db="EMBL/GenBank/DDBJ databases">
        <authorList>
            <person name="de Groot N.N."/>
        </authorList>
    </citation>
    <scope>NUCLEOTIDE SEQUENCE [LARGE SCALE GENOMIC DNA]</scope>
    <source>
        <strain evidence="7">ATCC 20501</strain>
    </source>
</reference>
<sequence>MTSGVDLPDQSHERASALLRRWLAETHTPVVEGPLRLTIGAVPLGTDVVHSSVTGAHGFGPIHVLDDAGEPVAIADPALIAAACSADARARALPDAPINAADAGSLVDWLLHALPRREFDPIALSEDLIAVARSVSDAAEARRWLAAHVEGRLLPAVLGWEGDVAAATVQLLTRGPLAVIGLLGRRGVVDEAELLAELRTWLRGVAEAHPVSGWLVERWLTSPTLTDLAALNGSGLRYRADSGRVEVRPVPFEVPNPLWSGAVPVPGVPVPVLGEGWSLRPVEVVGEDGGPDVALVQRWMNAEHVAVNWNQAWPLAQWREELAGQLGGQHSVPCIVGLDGRDVGYLELYRVQRDKLARCYSHDPHDLGVHIAIGEPDAIGRGVGSSLLRAVAGGLLAADRECRRVVAEPNVHNGASVGAFGKAGFGRAAEIGLPNKNSALMIFERGE</sequence>
<dbReference type="PANTHER" id="PTHR31438:SF1">
    <property type="entry name" value="LYSINE N-ACYLTRANSFERASE C17G9.06C-RELATED"/>
    <property type="match status" value="1"/>
</dbReference>
<accession>A0A1H6E3Q5</accession>
<dbReference type="InterPro" id="IPR000182">
    <property type="entry name" value="GNAT_dom"/>
</dbReference>
<gene>
    <name evidence="7" type="ORF">SAMN02982929_05497</name>
    <name evidence="8" type="ORF">SAMN05216506_10426</name>
</gene>
<name>A0A1H6E3Q5_9PSEU</name>
<keyword evidence="4" id="KW-0046">Antibiotic resistance</keyword>
<dbReference type="GO" id="GO:0019290">
    <property type="term" value="P:siderophore biosynthetic process"/>
    <property type="evidence" value="ECO:0007669"/>
    <property type="project" value="InterPro"/>
</dbReference>
<dbReference type="SMART" id="SM01006">
    <property type="entry name" value="AlcB"/>
    <property type="match status" value="1"/>
</dbReference>
<reference evidence="9 10" key="1">
    <citation type="submission" date="2016-10" db="EMBL/GenBank/DDBJ databases">
        <authorList>
            <person name="Varghese N."/>
            <person name="Submissions S."/>
        </authorList>
    </citation>
    <scope>NUCLEOTIDE SEQUENCE [LARGE SCALE GENOMIC DNA]</scope>
    <source>
        <strain evidence="10">ATCC 20501</strain>
        <strain evidence="8 9">CGMCC 4.3529</strain>
    </source>
</reference>
<dbReference type="RefSeq" id="WP_093351295.1">
    <property type="nucleotide sequence ID" value="NZ_FNVB01000009.1"/>
</dbReference>
<keyword evidence="7" id="KW-0808">Transferase</keyword>